<dbReference type="InterPro" id="IPR000836">
    <property type="entry name" value="PRTase_dom"/>
</dbReference>
<accession>A0A0R1KIU9</accession>
<dbReference type="AlphaFoldDB" id="A0A0R1KIU9"/>
<keyword evidence="4 5" id="KW-0804">Transcription</keyword>
<evidence type="ECO:0000313" key="8">
    <source>
        <dbReference type="Proteomes" id="UP000051515"/>
    </source>
</evidence>
<keyword evidence="5 7" id="KW-0808">Transferase</keyword>
<comment type="function">
    <text evidence="5">Also displays a weak uracil phosphoribosyltransferase activity which is not physiologically significant.</text>
</comment>
<comment type="function">
    <text evidence="5">Regulates transcriptional attenuation of the pyrimidine nucleotide (pyr) operon by binding in a uridine-dependent manner to specific sites on pyr mRNA. This disrupts an antiterminator hairpin in the RNA and favors formation of a downstream transcription terminator, leading to a reduced expression of downstream genes.</text>
</comment>
<dbReference type="EC" id="2.4.2.9" evidence="5"/>
<dbReference type="CDD" id="cd06223">
    <property type="entry name" value="PRTases_typeI"/>
    <property type="match status" value="1"/>
</dbReference>
<evidence type="ECO:0000256" key="2">
    <source>
        <dbReference type="ARBA" id="ARBA00022472"/>
    </source>
</evidence>
<dbReference type="PANTHER" id="PTHR11608:SF0">
    <property type="entry name" value="BIFUNCTIONAL PROTEIN PYRR"/>
    <property type="match status" value="1"/>
</dbReference>
<dbReference type="FunFam" id="3.40.50.2020:FF:000020">
    <property type="entry name" value="Bifunctional protein PyrR"/>
    <property type="match status" value="1"/>
</dbReference>
<keyword evidence="2 5" id="KW-0806">Transcription termination</keyword>
<evidence type="ECO:0000256" key="3">
    <source>
        <dbReference type="ARBA" id="ARBA00023015"/>
    </source>
</evidence>
<keyword evidence="8" id="KW-1185">Reference proteome</keyword>
<dbReference type="GO" id="GO:0004845">
    <property type="term" value="F:uracil phosphoribosyltransferase activity"/>
    <property type="evidence" value="ECO:0007669"/>
    <property type="project" value="UniProtKB-UniRule"/>
</dbReference>
<reference evidence="7 8" key="1">
    <citation type="journal article" date="2015" name="Genome Announc.">
        <title>Expanding the biotechnology potential of lactobacilli through comparative genomics of 213 strains and associated genera.</title>
        <authorList>
            <person name="Sun Z."/>
            <person name="Harris H.M."/>
            <person name="McCann A."/>
            <person name="Guo C."/>
            <person name="Argimon S."/>
            <person name="Zhang W."/>
            <person name="Yang X."/>
            <person name="Jeffery I.B."/>
            <person name="Cooney J.C."/>
            <person name="Kagawa T.F."/>
            <person name="Liu W."/>
            <person name="Song Y."/>
            <person name="Salvetti E."/>
            <person name="Wrobel A."/>
            <person name="Rasinkangas P."/>
            <person name="Parkhill J."/>
            <person name="Rea M.C."/>
            <person name="O'Sullivan O."/>
            <person name="Ritari J."/>
            <person name="Douillard F.P."/>
            <person name="Paul Ross R."/>
            <person name="Yang R."/>
            <person name="Briner A.E."/>
            <person name="Felis G.E."/>
            <person name="de Vos W.M."/>
            <person name="Barrangou R."/>
            <person name="Klaenhammer T.R."/>
            <person name="Caufield P.W."/>
            <person name="Cui Y."/>
            <person name="Zhang H."/>
            <person name="O'Toole P.W."/>
        </authorList>
    </citation>
    <scope>NUCLEOTIDE SEQUENCE [LARGE SCALE GENOMIC DNA]</scope>
    <source>
        <strain evidence="7 8">DSM 19674</strain>
    </source>
</reference>
<dbReference type="STRING" id="1423788.FC78_GL001953"/>
<organism evidence="7 8">
    <name type="scientific">Companilactobacillus bobalius DSM 19674</name>
    <dbReference type="NCBI Taxonomy" id="1423788"/>
    <lineage>
        <taxon>Bacteria</taxon>
        <taxon>Bacillati</taxon>
        <taxon>Bacillota</taxon>
        <taxon>Bacilli</taxon>
        <taxon>Lactobacillales</taxon>
        <taxon>Lactobacillaceae</taxon>
        <taxon>Companilactobacillus</taxon>
        <taxon>Companilactobacillus bobalius</taxon>
    </lineage>
</organism>
<dbReference type="InterPro" id="IPR023050">
    <property type="entry name" value="PyrR"/>
</dbReference>
<protein>
    <recommendedName>
        <fullName evidence="5">Bifunctional protein PyrR</fullName>
    </recommendedName>
    <domain>
        <recommendedName>
            <fullName evidence="5">Pyrimidine operon regulatory protein</fullName>
        </recommendedName>
    </domain>
    <domain>
        <recommendedName>
            <fullName evidence="5">Uracil phosphoribosyltransferase</fullName>
            <shortName evidence="5">UPRTase</shortName>
            <ecNumber evidence="5">2.4.2.9</ecNumber>
        </recommendedName>
    </domain>
</protein>
<evidence type="ECO:0000256" key="5">
    <source>
        <dbReference type="HAMAP-Rule" id="MF_01219"/>
    </source>
</evidence>
<dbReference type="NCBIfam" id="NF003549">
    <property type="entry name" value="PRK05205.1-5"/>
    <property type="match status" value="1"/>
</dbReference>
<keyword evidence="5" id="KW-0694">RNA-binding</keyword>
<dbReference type="GO" id="GO:0003723">
    <property type="term" value="F:RNA binding"/>
    <property type="evidence" value="ECO:0007669"/>
    <property type="project" value="UniProtKB-UniRule"/>
</dbReference>
<dbReference type="Proteomes" id="UP000051515">
    <property type="component" value="Unassembled WGS sequence"/>
</dbReference>
<dbReference type="NCBIfam" id="NF003548">
    <property type="entry name" value="PRK05205.1-4"/>
    <property type="match status" value="1"/>
</dbReference>
<comment type="similarity">
    <text evidence="1 5">Belongs to the purine/pyrimidine phosphoribosyltransferase family. PyrR subfamily.</text>
</comment>
<dbReference type="InterPro" id="IPR050137">
    <property type="entry name" value="PyrR_bifunctional"/>
</dbReference>
<comment type="subunit">
    <text evidence="5">Homodimer and homohexamer; in equilibrium.</text>
</comment>
<proteinExistence type="inferred from homology"/>
<evidence type="ECO:0000256" key="4">
    <source>
        <dbReference type="ARBA" id="ARBA00023163"/>
    </source>
</evidence>
<comment type="caution">
    <text evidence="7">The sequence shown here is derived from an EMBL/GenBank/DDBJ whole genome shotgun (WGS) entry which is preliminary data.</text>
</comment>
<evidence type="ECO:0000313" key="7">
    <source>
        <dbReference type="EMBL" id="KRK83144.1"/>
    </source>
</evidence>
<evidence type="ECO:0000259" key="6">
    <source>
        <dbReference type="Pfam" id="PF00156"/>
    </source>
</evidence>
<dbReference type="InterPro" id="IPR029057">
    <property type="entry name" value="PRTase-like"/>
</dbReference>
<dbReference type="EMBL" id="AZDY01000037">
    <property type="protein sequence ID" value="KRK83144.1"/>
    <property type="molecule type" value="Genomic_DNA"/>
</dbReference>
<sequence length="185" mass="20931">MSAFLKVGKNMAKEIIDGQTMTRALTRITYEIIERNKGIEDLVLVGIKTRGVFVAHRIESRLKQLENISIPVAELDITPYRDDKTHEEKDISNVKTQPLDIDINNKHIILTDDVLYTGRTIRAAMDALMSAGRPKKISLAVLVDRGHRELPIRADFVGKNIPTSQKEKIKVSMKEIDGEDKIEIE</sequence>
<dbReference type="PANTHER" id="PTHR11608">
    <property type="entry name" value="BIFUNCTIONAL PROTEIN PYRR"/>
    <property type="match status" value="1"/>
</dbReference>
<comment type="catalytic activity">
    <reaction evidence="5">
        <text>UMP + diphosphate = 5-phospho-alpha-D-ribose 1-diphosphate + uracil</text>
        <dbReference type="Rhea" id="RHEA:13017"/>
        <dbReference type="ChEBI" id="CHEBI:17568"/>
        <dbReference type="ChEBI" id="CHEBI:33019"/>
        <dbReference type="ChEBI" id="CHEBI:57865"/>
        <dbReference type="ChEBI" id="CHEBI:58017"/>
        <dbReference type="EC" id="2.4.2.9"/>
    </reaction>
</comment>
<keyword evidence="3 5" id="KW-0805">Transcription regulation</keyword>
<keyword evidence="5 7" id="KW-0328">Glycosyltransferase</keyword>
<dbReference type="GO" id="GO:0006353">
    <property type="term" value="P:DNA-templated transcription termination"/>
    <property type="evidence" value="ECO:0007669"/>
    <property type="project" value="UniProtKB-UniRule"/>
</dbReference>
<feature type="domain" description="Phosphoribosyltransferase" evidence="6">
    <location>
        <begin position="12"/>
        <end position="172"/>
    </location>
</feature>
<dbReference type="Pfam" id="PF00156">
    <property type="entry name" value="Pribosyltran"/>
    <property type="match status" value="1"/>
</dbReference>
<gene>
    <name evidence="5" type="primary">pyrR</name>
    <name evidence="7" type="ORF">FC78_GL001953</name>
</gene>
<dbReference type="PATRIC" id="fig|1423788.3.peg.2018"/>
<feature type="short sequence motif" description="PRPP-binding" evidence="5">
    <location>
        <begin position="108"/>
        <end position="120"/>
    </location>
</feature>
<dbReference type="Gene3D" id="3.40.50.2020">
    <property type="match status" value="1"/>
</dbReference>
<evidence type="ECO:0000256" key="1">
    <source>
        <dbReference type="ARBA" id="ARBA00005565"/>
    </source>
</evidence>
<dbReference type="HAMAP" id="MF_01219">
    <property type="entry name" value="PyrR"/>
    <property type="match status" value="1"/>
</dbReference>
<dbReference type="SUPFAM" id="SSF53271">
    <property type="entry name" value="PRTase-like"/>
    <property type="match status" value="1"/>
</dbReference>
<name>A0A0R1KIU9_9LACO</name>